<dbReference type="Proteomes" id="UP000033187">
    <property type="component" value="Chromosome 1"/>
</dbReference>
<evidence type="ECO:0000256" key="4">
    <source>
        <dbReference type="ARBA" id="ARBA00022679"/>
    </source>
</evidence>
<dbReference type="PANTHER" id="PTHR11727:SF7">
    <property type="entry name" value="DIMETHYLADENOSINE TRANSFERASE-RELATED"/>
    <property type="match status" value="1"/>
</dbReference>
<evidence type="ECO:0000256" key="2">
    <source>
        <dbReference type="ARBA" id="ARBA00022552"/>
    </source>
</evidence>
<evidence type="ECO:0000256" key="8">
    <source>
        <dbReference type="PROSITE-ProRule" id="PRU01026"/>
    </source>
</evidence>
<evidence type="ECO:0000256" key="5">
    <source>
        <dbReference type="ARBA" id="ARBA00022691"/>
    </source>
</evidence>
<dbReference type="PROSITE" id="PS01131">
    <property type="entry name" value="RRNA_A_DIMETH"/>
    <property type="match status" value="1"/>
</dbReference>
<dbReference type="InterPro" id="IPR020596">
    <property type="entry name" value="rRNA_Ade_Mease_Trfase_CS"/>
</dbReference>
<feature type="binding site" evidence="7 8">
    <location>
        <position position="31"/>
    </location>
    <ligand>
        <name>S-adenosyl-L-methionine</name>
        <dbReference type="ChEBI" id="CHEBI:59789"/>
    </ligand>
</feature>
<dbReference type="GO" id="GO:0003723">
    <property type="term" value="F:RNA binding"/>
    <property type="evidence" value="ECO:0007669"/>
    <property type="project" value="UniProtKB-UniRule"/>
</dbReference>
<dbReference type="FunFam" id="1.10.8.100:FF:000001">
    <property type="entry name" value="Ribosomal RNA small subunit methyltransferase A"/>
    <property type="match status" value="1"/>
</dbReference>
<dbReference type="KEGG" id="fil:BN1229_v1_2776"/>
<dbReference type="InterPro" id="IPR001737">
    <property type="entry name" value="KsgA/Erm"/>
</dbReference>
<dbReference type="EC" id="2.1.1.182" evidence="7"/>
<reference evidence="11" key="1">
    <citation type="submission" date="2015-02" db="EMBL/GenBank/DDBJ databases">
        <authorList>
            <person name="Chooi Y.-H."/>
        </authorList>
    </citation>
    <scope>NUCLEOTIDE SEQUENCE [LARGE SCALE GENOMIC DNA]</scope>
    <source>
        <strain evidence="11">strain Y</strain>
    </source>
</reference>
<keyword evidence="2 7" id="KW-0698">rRNA processing</keyword>
<dbReference type="RefSeq" id="WP_046478576.1">
    <property type="nucleotide sequence ID" value="NZ_LN829118.1"/>
</dbReference>
<organism evidence="10 11">
    <name type="scientific">Candidatus Filomicrobium marinum</name>
    <dbReference type="NCBI Taxonomy" id="1608628"/>
    <lineage>
        <taxon>Bacteria</taxon>
        <taxon>Pseudomonadati</taxon>
        <taxon>Pseudomonadota</taxon>
        <taxon>Alphaproteobacteria</taxon>
        <taxon>Hyphomicrobiales</taxon>
        <taxon>Hyphomicrobiaceae</taxon>
        <taxon>Filomicrobium</taxon>
    </lineage>
</organism>
<comment type="catalytic activity">
    <reaction evidence="7">
        <text>adenosine(1518)/adenosine(1519) in 16S rRNA + 4 S-adenosyl-L-methionine = N(6)-dimethyladenosine(1518)/N(6)-dimethyladenosine(1519) in 16S rRNA + 4 S-adenosyl-L-homocysteine + 4 H(+)</text>
        <dbReference type="Rhea" id="RHEA:19609"/>
        <dbReference type="Rhea" id="RHEA-COMP:10232"/>
        <dbReference type="Rhea" id="RHEA-COMP:10233"/>
        <dbReference type="ChEBI" id="CHEBI:15378"/>
        <dbReference type="ChEBI" id="CHEBI:57856"/>
        <dbReference type="ChEBI" id="CHEBI:59789"/>
        <dbReference type="ChEBI" id="CHEBI:74411"/>
        <dbReference type="ChEBI" id="CHEBI:74493"/>
        <dbReference type="EC" id="2.1.1.182"/>
    </reaction>
</comment>
<dbReference type="CDD" id="cd02440">
    <property type="entry name" value="AdoMet_MTases"/>
    <property type="match status" value="1"/>
</dbReference>
<feature type="binding site" evidence="7 8">
    <location>
        <position position="80"/>
    </location>
    <ligand>
        <name>S-adenosyl-L-methionine</name>
        <dbReference type="ChEBI" id="CHEBI:59789"/>
    </ligand>
</feature>
<dbReference type="OrthoDB" id="9814755at2"/>
<evidence type="ECO:0000256" key="3">
    <source>
        <dbReference type="ARBA" id="ARBA00022603"/>
    </source>
</evidence>
<dbReference type="InterPro" id="IPR011530">
    <property type="entry name" value="rRNA_adenine_dimethylase"/>
</dbReference>
<dbReference type="InterPro" id="IPR029063">
    <property type="entry name" value="SAM-dependent_MTases_sf"/>
</dbReference>
<evidence type="ECO:0000256" key="6">
    <source>
        <dbReference type="ARBA" id="ARBA00022884"/>
    </source>
</evidence>
<dbReference type="Gene3D" id="1.10.8.100">
    <property type="entry name" value="Ribosomal RNA adenine dimethylase-like, domain 2"/>
    <property type="match status" value="1"/>
</dbReference>
<dbReference type="KEGG" id="fiy:BN1229_v1_3136"/>
<dbReference type="HAMAP" id="MF_00607">
    <property type="entry name" value="16SrRNA_methyltr_A"/>
    <property type="match status" value="1"/>
</dbReference>
<dbReference type="GO" id="GO:0052908">
    <property type="term" value="F:16S rRNA (adenine(1518)-N(6)/adenine(1519)-N(6))-dimethyltransferase activity"/>
    <property type="evidence" value="ECO:0007669"/>
    <property type="project" value="UniProtKB-EC"/>
</dbReference>
<evidence type="ECO:0000313" key="10">
    <source>
        <dbReference type="EMBL" id="CPR21636.1"/>
    </source>
</evidence>
<gene>
    <name evidence="7 10" type="primary">rsmA</name>
    <name evidence="7" type="synonym">ksgA</name>
    <name evidence="10" type="ORF">YBN1229_v1_3136</name>
</gene>
<dbReference type="EMBL" id="LN829119">
    <property type="protein sequence ID" value="CPR21636.1"/>
    <property type="molecule type" value="Genomic_DNA"/>
</dbReference>
<accession>A0A0D6JIB8</accession>
<dbReference type="PROSITE" id="PS51689">
    <property type="entry name" value="SAM_RNA_A_N6_MT"/>
    <property type="match status" value="1"/>
</dbReference>
<name>A0A0D6JIB8_9HYPH</name>
<keyword evidence="1 7" id="KW-0963">Cytoplasm</keyword>
<sequence length="292" mass="32106">MNAAAQSDNLPPLRDVIEKHRLIAKKSLGQNFILDLNLTRRIARAAAPLENCTVVEVGPGPGGLTRGLLMEGAHRVVAVERDHRCLAALAEIADRYPGRLAVHEGDALKVNWQKLLEDTNTDETIIVANLPYGVATALLTNWLEAEPWPPWYKRMALMFQKEVAERIVAEPGTKAYGRLAVIAQWRTRPRIVLNLKPEAFTPPPKVSSSVVFFEPRQNPTPSCSPQTLARVTAAAFGQRRKMLRQSLKTLTPMPELLLHKTGISPELRAEALTVAQFAELAAAFDAGAGPPR</sequence>
<keyword evidence="3 7" id="KW-0489">Methyltransferase</keyword>
<feature type="binding site" evidence="7 8">
    <location>
        <position position="106"/>
    </location>
    <ligand>
        <name>S-adenosyl-L-methionine</name>
        <dbReference type="ChEBI" id="CHEBI:59789"/>
    </ligand>
</feature>
<dbReference type="PANTHER" id="PTHR11727">
    <property type="entry name" value="DIMETHYLADENOSINE TRANSFERASE"/>
    <property type="match status" value="1"/>
</dbReference>
<comment type="similarity">
    <text evidence="7">Belongs to the class I-like SAM-binding methyltransferase superfamily. rRNA adenine N(6)-methyltransferase family. RsmA subfamily.</text>
</comment>
<keyword evidence="11" id="KW-1185">Reference proteome</keyword>
<feature type="domain" description="Ribosomal RNA adenine methylase transferase N-terminal" evidence="9">
    <location>
        <begin position="38"/>
        <end position="217"/>
    </location>
</feature>
<proteinExistence type="inferred from homology"/>
<dbReference type="GO" id="GO:0005829">
    <property type="term" value="C:cytosol"/>
    <property type="evidence" value="ECO:0007669"/>
    <property type="project" value="TreeGrafter"/>
</dbReference>
<keyword evidence="4 7" id="KW-0808">Transferase</keyword>
<evidence type="ECO:0000256" key="7">
    <source>
        <dbReference type="HAMAP-Rule" id="MF_00607"/>
    </source>
</evidence>
<evidence type="ECO:0000259" key="9">
    <source>
        <dbReference type="SMART" id="SM00650"/>
    </source>
</evidence>
<comment type="function">
    <text evidence="7">Specifically dimethylates two adjacent adenosines (A1518 and A1519) in the loop of a conserved hairpin near the 3'-end of 16S rRNA in the 30S particle. May play a critical role in biogenesis of 30S subunits.</text>
</comment>
<keyword evidence="6 7" id="KW-0694">RNA-binding</keyword>
<dbReference type="NCBIfam" id="TIGR00755">
    <property type="entry name" value="ksgA"/>
    <property type="match status" value="1"/>
</dbReference>
<feature type="binding site" evidence="7 8">
    <location>
        <position position="129"/>
    </location>
    <ligand>
        <name>S-adenosyl-L-methionine</name>
        <dbReference type="ChEBI" id="CHEBI:59789"/>
    </ligand>
</feature>
<evidence type="ECO:0000313" key="11">
    <source>
        <dbReference type="Proteomes" id="UP000033187"/>
    </source>
</evidence>
<dbReference type="InterPro" id="IPR023165">
    <property type="entry name" value="rRNA_Ade_diMease-like_C"/>
</dbReference>
<protein>
    <recommendedName>
        <fullName evidence="7">Ribosomal RNA small subunit methyltransferase A</fullName>
        <ecNumber evidence="7">2.1.1.182</ecNumber>
    </recommendedName>
    <alternativeName>
        <fullName evidence="7">16S rRNA (adenine(1518)-N(6)/adenine(1519)-N(6))-dimethyltransferase</fullName>
    </alternativeName>
    <alternativeName>
        <fullName evidence="7">16S rRNA dimethyladenosine transferase</fullName>
    </alternativeName>
    <alternativeName>
        <fullName evidence="7">16S rRNA dimethylase</fullName>
    </alternativeName>
    <alternativeName>
        <fullName evidence="7">S-adenosylmethionine-6-N', N'-adenosyl(rRNA) dimethyltransferase</fullName>
    </alternativeName>
</protein>
<dbReference type="AlphaFoldDB" id="A0A0D6JIB8"/>
<dbReference type="Gene3D" id="3.40.50.150">
    <property type="entry name" value="Vaccinia Virus protein VP39"/>
    <property type="match status" value="1"/>
</dbReference>
<comment type="subcellular location">
    <subcellularLocation>
        <location evidence="7">Cytoplasm</location>
    </subcellularLocation>
</comment>
<feature type="binding site" evidence="7 8">
    <location>
        <position position="33"/>
    </location>
    <ligand>
        <name>S-adenosyl-L-methionine</name>
        <dbReference type="ChEBI" id="CHEBI:59789"/>
    </ligand>
</feature>
<dbReference type="Pfam" id="PF00398">
    <property type="entry name" value="RrnaAD"/>
    <property type="match status" value="1"/>
</dbReference>
<evidence type="ECO:0000256" key="1">
    <source>
        <dbReference type="ARBA" id="ARBA00022490"/>
    </source>
</evidence>
<feature type="binding site" evidence="7 8">
    <location>
        <position position="58"/>
    </location>
    <ligand>
        <name>S-adenosyl-L-methionine</name>
        <dbReference type="ChEBI" id="CHEBI:59789"/>
    </ligand>
</feature>
<dbReference type="SMART" id="SM00650">
    <property type="entry name" value="rADc"/>
    <property type="match status" value="1"/>
</dbReference>
<dbReference type="SUPFAM" id="SSF53335">
    <property type="entry name" value="S-adenosyl-L-methionine-dependent methyltransferases"/>
    <property type="match status" value="1"/>
</dbReference>
<dbReference type="InterPro" id="IPR020598">
    <property type="entry name" value="rRNA_Ade_methylase_Trfase_N"/>
</dbReference>
<keyword evidence="5 7" id="KW-0949">S-adenosyl-L-methionine</keyword>